<organism evidence="7 8">
    <name type="scientific">Metschnikowia aff. pulcherrima</name>
    <dbReference type="NCBI Taxonomy" id="2163413"/>
    <lineage>
        <taxon>Eukaryota</taxon>
        <taxon>Fungi</taxon>
        <taxon>Dikarya</taxon>
        <taxon>Ascomycota</taxon>
        <taxon>Saccharomycotina</taxon>
        <taxon>Pichiomycetes</taxon>
        <taxon>Metschnikowiaceae</taxon>
        <taxon>Metschnikowia</taxon>
    </lineage>
</organism>
<gene>
    <name evidence="7" type="primary">MPUL0B02860</name>
    <name evidence="7" type="ORF">METSCH_B02860</name>
</gene>
<evidence type="ECO:0000256" key="5">
    <source>
        <dbReference type="SAM" id="MobiDB-lite"/>
    </source>
</evidence>
<evidence type="ECO:0000256" key="2">
    <source>
        <dbReference type="ARBA" id="ARBA00022517"/>
    </source>
</evidence>
<dbReference type="Pfam" id="PF08142">
    <property type="entry name" value="AARP2CN"/>
    <property type="match status" value="1"/>
</dbReference>
<dbReference type="InterPro" id="IPR030387">
    <property type="entry name" value="G_Bms1/Tsr1_dom"/>
</dbReference>
<dbReference type="Pfam" id="PF04950">
    <property type="entry name" value="RIBIOP_C"/>
    <property type="match status" value="1"/>
</dbReference>
<dbReference type="InterPro" id="IPR007034">
    <property type="entry name" value="BMS1_TSR1_C"/>
</dbReference>
<evidence type="ECO:0000313" key="8">
    <source>
        <dbReference type="Proteomes" id="UP000292447"/>
    </source>
</evidence>
<dbReference type="GO" id="GO:0005525">
    <property type="term" value="F:GTP binding"/>
    <property type="evidence" value="ECO:0007669"/>
    <property type="project" value="TreeGrafter"/>
</dbReference>
<evidence type="ECO:0000313" key="7">
    <source>
        <dbReference type="EMBL" id="QBM87087.1"/>
    </source>
</evidence>
<keyword evidence="3" id="KW-0539">Nucleus</keyword>
<protein>
    <submittedName>
        <fullName evidence="7">Pre-rRNA-processing protein TSR1</fullName>
    </submittedName>
</protein>
<dbReference type="PANTHER" id="PTHR12858:SF1">
    <property type="entry name" value="PRE-RRNA-PROCESSING PROTEIN TSR1 HOMOLOG"/>
    <property type="match status" value="1"/>
</dbReference>
<evidence type="ECO:0000256" key="4">
    <source>
        <dbReference type="ARBA" id="ARBA00038288"/>
    </source>
</evidence>
<dbReference type="Proteomes" id="UP000292447">
    <property type="component" value="Chromosome II"/>
</dbReference>
<feature type="domain" description="Bms1-type G" evidence="6">
    <location>
        <begin position="83"/>
        <end position="250"/>
    </location>
</feature>
<dbReference type="InterPro" id="IPR012948">
    <property type="entry name" value="AARP2CN"/>
</dbReference>
<feature type="compositionally biased region" description="Basic and acidic residues" evidence="5">
    <location>
        <begin position="51"/>
        <end position="64"/>
    </location>
</feature>
<keyword evidence="2" id="KW-0690">Ribosome biogenesis</keyword>
<sequence>MAGGHSHRSTLKNDHKPFKSKHATKGQLKNQYKGKVEKTASGSAKATRVLTKQERKNTAKQLKDKKISDTKLVRKLFEGNNAAEKIVTVISLTKDVSSAGILTQLVSSTNDDELAPQIDFSAPTVASLKLDKFKCTTRFILPEPANLIAILDAAKVSDYVIFGLSAEEEVDKEYGEQILRAVIAQGIATAIGVVPNLVSAYPKKNLQADVKQSLESFFAHFFPTEEKLFAIENKSEALNCLRFISQKFPKSVNWRDSRGYLVASDVAWHAAGDNDAGYIVVEGTARGTGFNANRLVHINGHGDFQLERIEKVAKHKNDEGQMFAPTEEQETLDDLNPEEVDMEDEFDEFDYDAQGTGIRMEGKTYFNDTDNNGPRKYKVPKGTSDYQSKWLLDDVLEGASDLDNDSEDEIEMMDQDADEDMDLEQGAVATEYEPTEAGDLQSEYFMDLSPEDEEEQLRQFRKLENEDREFPDEIELDPKELARETLREYRGIKSLGTCDWDWDEHDSQRPSLYSRLLKISSFKATKNKLQKDAVKEAQVVVGTRVRLFIRAPKYILDDVLISTKPFILYSLLPHEHKLSVANFSFKTWEDYEKPLPSGEALVVQYGFRRQVVSPTFSQGSNNANNVHKFQRFAHSGDMCVATAIAPVLFYNAPAIFFKQKADGSLELVGQGTFLNCDHTRVMAERVVLTGHAVKIHKKLITVRYMFFNSEDIEWFKAVPLFTKSGRTGFIKESLGTHGYFKSTFDGRLSAQDVIGMALYRRIWPGPSYLWNQ</sequence>
<dbReference type="SMART" id="SM01362">
    <property type="entry name" value="DUF663"/>
    <property type="match status" value="1"/>
</dbReference>
<feature type="region of interest" description="Disordered" evidence="5">
    <location>
        <begin position="1"/>
        <end position="64"/>
    </location>
</feature>
<evidence type="ECO:0000259" key="6">
    <source>
        <dbReference type="PROSITE" id="PS51714"/>
    </source>
</evidence>
<proteinExistence type="inferred from homology"/>
<dbReference type="SMART" id="SM00785">
    <property type="entry name" value="AARP2CN"/>
    <property type="match status" value="1"/>
</dbReference>
<accession>A0A4P6XIK4</accession>
<dbReference type="PANTHER" id="PTHR12858">
    <property type="entry name" value="RIBOSOME BIOGENESIS PROTEIN"/>
    <property type="match status" value="1"/>
</dbReference>
<dbReference type="GO" id="GO:0034511">
    <property type="term" value="F:U3 snoRNA binding"/>
    <property type="evidence" value="ECO:0007669"/>
    <property type="project" value="TreeGrafter"/>
</dbReference>
<reference evidence="8" key="1">
    <citation type="submission" date="2019-03" db="EMBL/GenBank/DDBJ databases">
        <title>Snf2 controls pulcherriminic acid biosynthesis and connects pigmentation and antifungal activity of the yeast Metschnikowia pulcherrima.</title>
        <authorList>
            <person name="Gore-Lloyd D."/>
            <person name="Sumann I."/>
            <person name="Brachmann A.O."/>
            <person name="Schneeberger K."/>
            <person name="Ortiz-Merino R.A."/>
            <person name="Moreno-Beltran M."/>
            <person name="Schlaefli M."/>
            <person name="Kirner P."/>
            <person name="Santos Kron A."/>
            <person name="Wolfe K.H."/>
            <person name="Piel J."/>
            <person name="Ahrens C.H."/>
            <person name="Henk D."/>
            <person name="Freimoser F.M."/>
        </authorList>
    </citation>
    <scope>NUCLEOTIDE SEQUENCE [LARGE SCALE GENOMIC DNA]</scope>
    <source>
        <strain evidence="8">APC 1.2</strain>
    </source>
</reference>
<evidence type="ECO:0000256" key="1">
    <source>
        <dbReference type="ARBA" id="ARBA00004604"/>
    </source>
</evidence>
<dbReference type="STRING" id="2163413.A0A4P6XIK4"/>
<dbReference type="GO" id="GO:0030688">
    <property type="term" value="C:preribosome, small subunit precursor"/>
    <property type="evidence" value="ECO:0007669"/>
    <property type="project" value="TreeGrafter"/>
</dbReference>
<dbReference type="PROSITE" id="PS51714">
    <property type="entry name" value="G_BMS1"/>
    <property type="match status" value="1"/>
</dbReference>
<name>A0A4P6XIK4_9ASCO</name>
<evidence type="ECO:0000256" key="3">
    <source>
        <dbReference type="ARBA" id="ARBA00023242"/>
    </source>
</evidence>
<dbReference type="GO" id="GO:0003924">
    <property type="term" value="F:GTPase activity"/>
    <property type="evidence" value="ECO:0007669"/>
    <property type="project" value="TreeGrafter"/>
</dbReference>
<dbReference type="Pfam" id="PF22298">
    <property type="entry name" value="Tsr1_G-like"/>
    <property type="match status" value="1"/>
</dbReference>
<keyword evidence="8" id="KW-1185">Reference proteome</keyword>
<dbReference type="GO" id="GO:0000479">
    <property type="term" value="P:endonucleolytic cleavage of tricistronic rRNA transcript (SSU-rRNA, 5.8S rRNA, LSU-rRNA)"/>
    <property type="evidence" value="ECO:0007669"/>
    <property type="project" value="TreeGrafter"/>
</dbReference>
<comment type="subcellular location">
    <subcellularLocation>
        <location evidence="1">Nucleus</location>
        <location evidence="1">Nucleolus</location>
    </subcellularLocation>
</comment>
<dbReference type="GO" id="GO:0000462">
    <property type="term" value="P:maturation of SSU-rRNA from tricistronic rRNA transcript (SSU-rRNA, 5.8S rRNA, LSU-rRNA)"/>
    <property type="evidence" value="ECO:0007669"/>
    <property type="project" value="TreeGrafter"/>
</dbReference>
<dbReference type="EMBL" id="CP034457">
    <property type="protein sequence ID" value="QBM87087.1"/>
    <property type="molecule type" value="Genomic_DNA"/>
</dbReference>
<dbReference type="InterPro" id="IPR039761">
    <property type="entry name" value="Bms1/Tsr1"/>
</dbReference>
<feature type="compositionally biased region" description="Basic residues" evidence="5">
    <location>
        <begin position="1"/>
        <end position="10"/>
    </location>
</feature>
<dbReference type="AlphaFoldDB" id="A0A4P6XIK4"/>
<comment type="similarity">
    <text evidence="4">Belongs to the TRAFAC class translation factor GTPase superfamily. Bms1-like GTPase family. TSR1 subfamily.</text>
</comment>
<dbReference type="GO" id="GO:0005730">
    <property type="term" value="C:nucleolus"/>
    <property type="evidence" value="ECO:0007669"/>
    <property type="project" value="UniProtKB-SubCell"/>
</dbReference>